<feature type="short sequence motif" description="GXSXG" evidence="2">
    <location>
        <begin position="68"/>
        <end position="72"/>
    </location>
</feature>
<accession>A0A1X9VNY9</accession>
<protein>
    <submittedName>
        <fullName evidence="4">Putative patatin-like phospholipase</fullName>
    </submittedName>
</protein>
<feature type="domain" description="PNPLA" evidence="3">
    <location>
        <begin position="35"/>
        <end position="218"/>
    </location>
</feature>
<keyword evidence="2" id="KW-0378">Hydrolase</keyword>
<dbReference type="SUPFAM" id="SSF52151">
    <property type="entry name" value="FabD/lysophospholipase-like"/>
    <property type="match status" value="1"/>
</dbReference>
<evidence type="ECO:0000256" key="1">
    <source>
        <dbReference type="ARBA" id="ARBA00023098"/>
    </source>
</evidence>
<dbReference type="EMBL" id="KY565530">
    <property type="protein sequence ID" value="ARR75037.1"/>
    <property type="molecule type" value="Genomic_DNA"/>
</dbReference>
<dbReference type="Gene3D" id="3.40.1090.10">
    <property type="entry name" value="Cytosolic phospholipase A2 catalytic domain"/>
    <property type="match status" value="1"/>
</dbReference>
<dbReference type="Pfam" id="PF01734">
    <property type="entry name" value="Patatin"/>
    <property type="match status" value="1"/>
</dbReference>
<evidence type="ECO:0000259" key="3">
    <source>
        <dbReference type="PROSITE" id="PS51635"/>
    </source>
</evidence>
<dbReference type="PANTHER" id="PTHR46394">
    <property type="entry name" value="ANNEXIN"/>
    <property type="match status" value="1"/>
</dbReference>
<dbReference type="PROSITE" id="PS51635">
    <property type="entry name" value="PNPLA"/>
    <property type="match status" value="1"/>
</dbReference>
<keyword evidence="1 2" id="KW-0443">Lipid metabolism</keyword>
<proteinExistence type="predicted"/>
<organism evidence="4">
    <name type="scientific">Mimivirus AB-566-O17</name>
    <dbReference type="NCBI Taxonomy" id="1988039"/>
    <lineage>
        <taxon>Viruses</taxon>
        <taxon>Varidnaviria</taxon>
        <taxon>Bamfordvirae</taxon>
        <taxon>Nucleocytoviricota</taxon>
        <taxon>Megaviricetes</taxon>
        <taxon>Imitervirales</taxon>
        <taxon>Mimiviridae</taxon>
        <taxon>Megamimivirinae</taxon>
        <taxon>Mimivirus</taxon>
    </lineage>
</organism>
<dbReference type="GO" id="GO:0016042">
    <property type="term" value="P:lipid catabolic process"/>
    <property type="evidence" value="ECO:0007669"/>
    <property type="project" value="UniProtKB-UniRule"/>
</dbReference>
<name>A0A1X9VNY9_9VIRU</name>
<reference evidence="4" key="1">
    <citation type="journal article" date="2017" name="ISME J.">
        <title>Genomic exploration of individual giant ocean viruses.</title>
        <authorList>
            <person name="Wilson W.H."/>
            <person name="Gilg I.C."/>
            <person name="Moniruzzaman M."/>
            <person name="Field E.K."/>
            <person name="Koren S."/>
            <person name="LeCleir G.R."/>
            <person name="Martinez Martinez J."/>
            <person name="Poulton N.J."/>
            <person name="Swan B.K."/>
            <person name="Stepanauskas R."/>
            <person name="Wilhelm S.W."/>
        </authorList>
    </citation>
    <scope>NUCLEOTIDE SEQUENCE</scope>
</reference>
<feature type="active site" description="Proton acceptor" evidence="2">
    <location>
        <position position="205"/>
    </location>
</feature>
<feature type="active site" description="Nucleophile" evidence="2">
    <location>
        <position position="70"/>
    </location>
</feature>
<dbReference type="InterPro" id="IPR052580">
    <property type="entry name" value="Lipid_Hydrolase"/>
</dbReference>
<evidence type="ECO:0000256" key="2">
    <source>
        <dbReference type="PROSITE-ProRule" id="PRU01161"/>
    </source>
</evidence>
<sequence length="255" mass="29097">MSFAITRHSQKKYTLFPQIPPCFLSSNSKQMYTSLVIEGGGSKNIASIGALDYLHNHTLLNNIVNYAGTSSGAILCILLVMNYTPKEIKDVVFNGTLNKYIKNNFFMNAYNLFNKYGLNNPNKVIKLMGKLFTNKGFSKNITFKELYHKTHKTLVITGTNISKQKIVYFNYLSHPDVPVLAALRITMNIPIFFTRIKHNGDYYVDGFLLMNFPLYYFDHPDGHLCNDSTELTDYFPTPTPNNKTLGIFTLDPDER</sequence>
<evidence type="ECO:0000313" key="4">
    <source>
        <dbReference type="EMBL" id="ARR75037.1"/>
    </source>
</evidence>
<dbReference type="GO" id="GO:0016787">
    <property type="term" value="F:hydrolase activity"/>
    <property type="evidence" value="ECO:0007669"/>
    <property type="project" value="UniProtKB-UniRule"/>
</dbReference>
<gene>
    <name evidence="4" type="ORF">SAGO17_00119</name>
</gene>
<dbReference type="InterPro" id="IPR016035">
    <property type="entry name" value="Acyl_Trfase/lysoPLipase"/>
</dbReference>
<feature type="non-terminal residue" evidence="4">
    <location>
        <position position="255"/>
    </location>
</feature>
<keyword evidence="2" id="KW-0442">Lipid degradation</keyword>
<dbReference type="PANTHER" id="PTHR46394:SF1">
    <property type="entry name" value="PNPLA DOMAIN-CONTAINING PROTEIN"/>
    <property type="match status" value="1"/>
</dbReference>
<dbReference type="InterPro" id="IPR002641">
    <property type="entry name" value="PNPLA_dom"/>
</dbReference>
<comment type="caution">
    <text evidence="2">Lacks conserved residue(s) required for the propagation of feature annotation.</text>
</comment>